<evidence type="ECO:0000256" key="5">
    <source>
        <dbReference type="ARBA" id="ARBA00022825"/>
    </source>
</evidence>
<dbReference type="InterPro" id="IPR002470">
    <property type="entry name" value="Peptidase_S9A"/>
</dbReference>
<reference evidence="9" key="1">
    <citation type="submission" date="2021-01" db="EMBL/GenBank/DDBJ databases">
        <authorList>
            <person name="Corre E."/>
            <person name="Pelletier E."/>
            <person name="Niang G."/>
            <person name="Scheremetjew M."/>
            <person name="Finn R."/>
            <person name="Kale V."/>
            <person name="Holt S."/>
            <person name="Cochrane G."/>
            <person name="Meng A."/>
            <person name="Brown T."/>
            <person name="Cohen L."/>
        </authorList>
    </citation>
    <scope>NUCLEOTIDE SEQUENCE</scope>
    <source>
        <strain evidence="9">CCMP644</strain>
    </source>
</reference>
<comment type="catalytic activity">
    <reaction evidence="1">
        <text>Hydrolysis of Pro-|-Xaa &gt;&gt; Ala-|-Xaa in oligopeptides.</text>
        <dbReference type="EC" id="3.4.21.26"/>
    </reaction>
</comment>
<dbReference type="Pfam" id="PF02897">
    <property type="entry name" value="Peptidase_S9_N"/>
    <property type="match status" value="1"/>
</dbReference>
<feature type="domain" description="Peptidase S9 prolyl oligopeptidase catalytic" evidence="7">
    <location>
        <begin position="414"/>
        <end position="636"/>
    </location>
</feature>
<dbReference type="Gene3D" id="2.130.10.120">
    <property type="entry name" value="Prolyl oligopeptidase, N-terminal domain"/>
    <property type="match status" value="1"/>
</dbReference>
<dbReference type="EMBL" id="HBFX01013601">
    <property type="protein sequence ID" value="CAD8953612.1"/>
    <property type="molecule type" value="Transcribed_RNA"/>
</dbReference>
<proteinExistence type="inferred from homology"/>
<dbReference type="GO" id="GO:0005829">
    <property type="term" value="C:cytosol"/>
    <property type="evidence" value="ECO:0007669"/>
    <property type="project" value="TreeGrafter"/>
</dbReference>
<evidence type="ECO:0000313" key="9">
    <source>
        <dbReference type="EMBL" id="CAD8953612.1"/>
    </source>
</evidence>
<keyword evidence="5 6" id="KW-0720">Serine protease</keyword>
<sequence>MDRYYFYKNDGLQNQYVLMTQKTLEDAPEVFFDPNALSSDGTKSLGPSSFSESGKYWAYGITASGSDWNTLYVKDIETGKTLEDKVEWVKFSGISWLHDDSGFFYSRYPEPKTLAAKGEKDEVEGDDVKRGSETDSNLNMAVYFHKIGDPSSMDTLIYSDPTVPKWMFRAQVSDDGEYMLVTVSESTAPVNRLYTAKVSDVMAHVAAGGGGSVGVTKLIDNFDAGYDYVTNEKELFYFKTNKDAPKYKVITIDLGDPGTTKDLIPHKEDVLSDALCVANNLLVCVYMKDAHETLWIYSLTDGSVKQQVALPDIGSVANCTGRKEDSEFFYSFGGFVYPGSKFRFDTSSMESMLLREDKVVDHDPSYFETKQVFYASKDGTKIPMFIVCKKGKVFTGDTCTLLYGYGGFSISITPSFSPFRTVFIKHFDGCLAVANIRGGGEYGEEWHEAGIKLTKQNGFTDFQCAAEYLVDNKYTNPSKLTINGGSNGGLLVGACVNQRPDLFACAIPQVGVMDMLRFHKFTIGYAWCSDYGCADEDEANFKNLYGFSPLHNIKVPEGDVQYPAVLVTTADHDDRVVPLHSMKYAAQLQHAFKGVAKQKRPLLIRVDVKAGHGAGKPTSKIIEEIADIYAFIGANTGTECKREVV</sequence>
<evidence type="ECO:0000256" key="6">
    <source>
        <dbReference type="RuleBase" id="RU368024"/>
    </source>
</evidence>
<dbReference type="PANTHER" id="PTHR42881">
    <property type="entry name" value="PROLYL ENDOPEPTIDASE"/>
    <property type="match status" value="1"/>
</dbReference>
<dbReference type="InterPro" id="IPR029058">
    <property type="entry name" value="AB_hydrolase_fold"/>
</dbReference>
<dbReference type="PRINTS" id="PR00862">
    <property type="entry name" value="PROLIGOPTASE"/>
</dbReference>
<dbReference type="InterPro" id="IPR023302">
    <property type="entry name" value="Pept_S9A_N"/>
</dbReference>
<organism evidence="9">
    <name type="scientific">Hemiselmis andersenii</name>
    <name type="common">Cryptophyte alga</name>
    <dbReference type="NCBI Taxonomy" id="464988"/>
    <lineage>
        <taxon>Eukaryota</taxon>
        <taxon>Cryptophyceae</taxon>
        <taxon>Cryptomonadales</taxon>
        <taxon>Hemiselmidaceae</taxon>
        <taxon>Hemiselmis</taxon>
    </lineage>
</organism>
<dbReference type="InterPro" id="IPR002471">
    <property type="entry name" value="Pept_S9_AS"/>
</dbReference>
<dbReference type="GO" id="GO:0006508">
    <property type="term" value="P:proteolysis"/>
    <property type="evidence" value="ECO:0007669"/>
    <property type="project" value="UniProtKB-KW"/>
</dbReference>
<feature type="domain" description="Peptidase S9A N-terminal" evidence="8">
    <location>
        <begin position="3"/>
        <end position="355"/>
    </location>
</feature>
<protein>
    <recommendedName>
        <fullName evidence="6">Prolyl endopeptidase</fullName>
        <ecNumber evidence="6">3.4.21.-</ecNumber>
    </recommendedName>
</protein>
<evidence type="ECO:0000256" key="1">
    <source>
        <dbReference type="ARBA" id="ARBA00001070"/>
    </source>
</evidence>
<comment type="similarity">
    <text evidence="2 6">Belongs to the peptidase S9A family.</text>
</comment>
<dbReference type="InterPro" id="IPR051167">
    <property type="entry name" value="Prolyl_oligopep/macrocyclase"/>
</dbReference>
<dbReference type="FunFam" id="3.40.50.1820:FF:000005">
    <property type="entry name" value="Prolyl endopeptidase"/>
    <property type="match status" value="1"/>
</dbReference>
<dbReference type="SUPFAM" id="SSF50993">
    <property type="entry name" value="Peptidase/esterase 'gauge' domain"/>
    <property type="match status" value="1"/>
</dbReference>
<evidence type="ECO:0000259" key="7">
    <source>
        <dbReference type="Pfam" id="PF00326"/>
    </source>
</evidence>
<evidence type="ECO:0000256" key="4">
    <source>
        <dbReference type="ARBA" id="ARBA00022801"/>
    </source>
</evidence>
<gene>
    <name evidence="9" type="ORF">HAND00432_LOCUS8149</name>
</gene>
<accession>A0A7S1DPL6</accession>
<dbReference type="Gene3D" id="3.40.50.1820">
    <property type="entry name" value="alpha/beta hydrolase"/>
    <property type="match status" value="1"/>
</dbReference>
<dbReference type="GO" id="GO:0004252">
    <property type="term" value="F:serine-type endopeptidase activity"/>
    <property type="evidence" value="ECO:0007669"/>
    <property type="project" value="UniProtKB-UniRule"/>
</dbReference>
<dbReference type="GO" id="GO:0070012">
    <property type="term" value="F:oligopeptidase activity"/>
    <property type="evidence" value="ECO:0007669"/>
    <property type="project" value="TreeGrafter"/>
</dbReference>
<dbReference type="EC" id="3.4.21.-" evidence="6"/>
<dbReference type="AlphaFoldDB" id="A0A7S1DPL6"/>
<dbReference type="PANTHER" id="PTHR42881:SF2">
    <property type="entry name" value="PROLYL ENDOPEPTIDASE"/>
    <property type="match status" value="1"/>
</dbReference>
<dbReference type="Pfam" id="PF00326">
    <property type="entry name" value="Peptidase_S9"/>
    <property type="match status" value="1"/>
</dbReference>
<evidence type="ECO:0000259" key="8">
    <source>
        <dbReference type="Pfam" id="PF02897"/>
    </source>
</evidence>
<dbReference type="FunFam" id="2.130.10.120:FF:000001">
    <property type="entry name" value="Prolyl endopeptidase"/>
    <property type="match status" value="1"/>
</dbReference>
<evidence type="ECO:0000256" key="3">
    <source>
        <dbReference type="ARBA" id="ARBA00022670"/>
    </source>
</evidence>
<dbReference type="PROSITE" id="PS00708">
    <property type="entry name" value="PRO_ENDOPEP_SER"/>
    <property type="match status" value="1"/>
</dbReference>
<keyword evidence="3 6" id="KW-0645">Protease</keyword>
<name>A0A7S1DPL6_HEMAN</name>
<keyword evidence="4 6" id="KW-0378">Hydrolase</keyword>
<dbReference type="InterPro" id="IPR001375">
    <property type="entry name" value="Peptidase_S9_cat"/>
</dbReference>
<evidence type="ECO:0000256" key="2">
    <source>
        <dbReference type="ARBA" id="ARBA00005228"/>
    </source>
</evidence>
<dbReference type="SUPFAM" id="SSF53474">
    <property type="entry name" value="alpha/beta-Hydrolases"/>
    <property type="match status" value="1"/>
</dbReference>